<keyword evidence="6" id="KW-1185">Reference proteome</keyword>
<dbReference type="InterPro" id="IPR018060">
    <property type="entry name" value="HTH_AraC"/>
</dbReference>
<dbReference type="InterPro" id="IPR009057">
    <property type="entry name" value="Homeodomain-like_sf"/>
</dbReference>
<reference evidence="6" key="1">
    <citation type="submission" date="2016-10" db="EMBL/GenBank/DDBJ databases">
        <authorList>
            <person name="Varghese N."/>
            <person name="Submissions S."/>
        </authorList>
    </citation>
    <scope>NUCLEOTIDE SEQUENCE [LARGE SCALE GENOMIC DNA]</scope>
    <source>
        <strain evidence="6">DSM 24729</strain>
    </source>
</reference>
<dbReference type="EMBL" id="FNBD01000003">
    <property type="protein sequence ID" value="SDE74102.1"/>
    <property type="molecule type" value="Genomic_DNA"/>
</dbReference>
<dbReference type="GO" id="GO:0003700">
    <property type="term" value="F:DNA-binding transcription factor activity"/>
    <property type="evidence" value="ECO:0007669"/>
    <property type="project" value="InterPro"/>
</dbReference>
<dbReference type="Gene3D" id="1.10.10.60">
    <property type="entry name" value="Homeodomain-like"/>
    <property type="match status" value="1"/>
</dbReference>
<dbReference type="eggNOG" id="COG2207">
    <property type="taxonomic scope" value="Bacteria"/>
</dbReference>
<proteinExistence type="predicted"/>
<dbReference type="AlphaFoldDB" id="A0A1G7FDY4"/>
<keyword evidence="3" id="KW-0804">Transcription</keyword>
<feature type="domain" description="HTH araC/xylS-type" evidence="4">
    <location>
        <begin position="191"/>
        <end position="289"/>
    </location>
</feature>
<evidence type="ECO:0000313" key="5">
    <source>
        <dbReference type="EMBL" id="SDE74102.1"/>
    </source>
</evidence>
<dbReference type="PROSITE" id="PS01124">
    <property type="entry name" value="HTH_ARAC_FAMILY_2"/>
    <property type="match status" value="1"/>
</dbReference>
<evidence type="ECO:0000256" key="3">
    <source>
        <dbReference type="ARBA" id="ARBA00023163"/>
    </source>
</evidence>
<name>A0A1G7FDY4_9FLAO</name>
<keyword evidence="1" id="KW-0805">Transcription regulation</keyword>
<dbReference type="RefSeq" id="WP_074537806.1">
    <property type="nucleotide sequence ID" value="NZ_FNBD01000003.1"/>
</dbReference>
<dbReference type="InterPro" id="IPR037923">
    <property type="entry name" value="HTH-like"/>
</dbReference>
<dbReference type="InterPro" id="IPR020449">
    <property type="entry name" value="Tscrpt_reg_AraC-type_HTH"/>
</dbReference>
<dbReference type="PANTHER" id="PTHR43280:SF32">
    <property type="entry name" value="TRANSCRIPTIONAL REGULATORY PROTEIN"/>
    <property type="match status" value="1"/>
</dbReference>
<evidence type="ECO:0000256" key="1">
    <source>
        <dbReference type="ARBA" id="ARBA00023015"/>
    </source>
</evidence>
<dbReference type="Proteomes" id="UP000182114">
    <property type="component" value="Unassembled WGS sequence"/>
</dbReference>
<sequence length="291" mass="34365">MKDSQKIEQYHLHKAHPNKLQFQLHDLKSYRKKNPEKAAVPHSHSYYQLLWFFNAGGTHTVDFNSYEIKENMVLFTNKDQIHFFDDNLEVEGWLIHFNESFFMHSDVDIFLKYNIFNIEQNPCYLLDCNTVKIATHHIELIAKELPNKLSFGHEDMIRFLLKSLLITMERIHYSDSSRKLQINNHYERQFFAFKDLLELHYREGLAIKDYANLLNTSAKTLTTITKSVVGKAPSELVKERIILEAKRLLKFTSLPINEVAFRLGFEDDSYFIKYFKRTIGMSPKAYRGTIS</sequence>
<accession>A0A1G7FDY4</accession>
<dbReference type="PRINTS" id="PR00032">
    <property type="entry name" value="HTHARAC"/>
</dbReference>
<dbReference type="SUPFAM" id="SSF51215">
    <property type="entry name" value="Regulatory protein AraC"/>
    <property type="match status" value="1"/>
</dbReference>
<dbReference type="SMART" id="SM00342">
    <property type="entry name" value="HTH_ARAC"/>
    <property type="match status" value="1"/>
</dbReference>
<dbReference type="GO" id="GO:0043565">
    <property type="term" value="F:sequence-specific DNA binding"/>
    <property type="evidence" value="ECO:0007669"/>
    <property type="project" value="InterPro"/>
</dbReference>
<gene>
    <name evidence="5" type="ORF">SAMN04487992_103198</name>
</gene>
<protein>
    <submittedName>
        <fullName evidence="5">AraC-type DNA-binding protein</fullName>
    </submittedName>
</protein>
<dbReference type="PANTHER" id="PTHR43280">
    <property type="entry name" value="ARAC-FAMILY TRANSCRIPTIONAL REGULATOR"/>
    <property type="match status" value="1"/>
</dbReference>
<keyword evidence="2 5" id="KW-0238">DNA-binding</keyword>
<dbReference type="SUPFAM" id="SSF46689">
    <property type="entry name" value="Homeodomain-like"/>
    <property type="match status" value="1"/>
</dbReference>
<evidence type="ECO:0000313" key="6">
    <source>
        <dbReference type="Proteomes" id="UP000182114"/>
    </source>
</evidence>
<dbReference type="Pfam" id="PF12833">
    <property type="entry name" value="HTH_18"/>
    <property type="match status" value="1"/>
</dbReference>
<evidence type="ECO:0000259" key="4">
    <source>
        <dbReference type="PROSITE" id="PS01124"/>
    </source>
</evidence>
<organism evidence="5 6">
    <name type="scientific">Cellulophaga baltica</name>
    <dbReference type="NCBI Taxonomy" id="76594"/>
    <lineage>
        <taxon>Bacteria</taxon>
        <taxon>Pseudomonadati</taxon>
        <taxon>Bacteroidota</taxon>
        <taxon>Flavobacteriia</taxon>
        <taxon>Flavobacteriales</taxon>
        <taxon>Flavobacteriaceae</taxon>
        <taxon>Cellulophaga</taxon>
    </lineage>
</organism>
<evidence type="ECO:0000256" key="2">
    <source>
        <dbReference type="ARBA" id="ARBA00023125"/>
    </source>
</evidence>